<dbReference type="Gene3D" id="3.40.50.300">
    <property type="entry name" value="P-loop containing nucleotide triphosphate hydrolases"/>
    <property type="match status" value="1"/>
</dbReference>
<accession>A0ABV6Z2Z4</accession>
<feature type="non-terminal residue" evidence="3">
    <location>
        <position position="1"/>
    </location>
</feature>
<evidence type="ECO:0000313" key="4">
    <source>
        <dbReference type="Proteomes" id="UP001594351"/>
    </source>
</evidence>
<comment type="similarity">
    <text evidence="1">Belongs to the GSP E family.</text>
</comment>
<evidence type="ECO:0000259" key="2">
    <source>
        <dbReference type="Pfam" id="PF00437"/>
    </source>
</evidence>
<evidence type="ECO:0000256" key="1">
    <source>
        <dbReference type="ARBA" id="ARBA00006611"/>
    </source>
</evidence>
<dbReference type="Pfam" id="PF00437">
    <property type="entry name" value="T2SSE"/>
    <property type="match status" value="1"/>
</dbReference>
<dbReference type="EMBL" id="JBHPBY010000371">
    <property type="protein sequence ID" value="MFC1852816.1"/>
    <property type="molecule type" value="Genomic_DNA"/>
</dbReference>
<dbReference type="InterPro" id="IPR001482">
    <property type="entry name" value="T2SS/T4SS_dom"/>
</dbReference>
<protein>
    <submittedName>
        <fullName evidence="3">CpaF family protein</fullName>
    </submittedName>
</protein>
<dbReference type="PANTHER" id="PTHR30486">
    <property type="entry name" value="TWITCHING MOTILITY PROTEIN PILT"/>
    <property type="match status" value="1"/>
</dbReference>
<dbReference type="CDD" id="cd01130">
    <property type="entry name" value="VirB11-like_ATPase"/>
    <property type="match status" value="1"/>
</dbReference>
<dbReference type="Gene3D" id="3.30.450.370">
    <property type="match status" value="1"/>
</dbReference>
<name>A0ABV6Z2Z4_UNCC1</name>
<dbReference type="InterPro" id="IPR027417">
    <property type="entry name" value="P-loop_NTPase"/>
</dbReference>
<reference evidence="3 4" key="1">
    <citation type="submission" date="2024-09" db="EMBL/GenBank/DDBJ databases">
        <title>Laminarin stimulates single cell rates of sulfate reduction while oxygen inhibits transcriptomic activity in coastal marine sediment.</title>
        <authorList>
            <person name="Lindsay M."/>
            <person name="Orcutt B."/>
            <person name="Emerson D."/>
            <person name="Stepanauskas R."/>
            <person name="D'Angelo T."/>
        </authorList>
    </citation>
    <scope>NUCLEOTIDE SEQUENCE [LARGE SCALE GENOMIC DNA]</scope>
    <source>
        <strain evidence="3">SAG AM-311-K15</strain>
    </source>
</reference>
<proteinExistence type="inferred from homology"/>
<comment type="caution">
    <text evidence="3">The sequence shown here is derived from an EMBL/GenBank/DDBJ whole genome shotgun (WGS) entry which is preliminary data.</text>
</comment>
<dbReference type="PANTHER" id="PTHR30486:SF6">
    <property type="entry name" value="TYPE IV PILUS RETRACTATION ATPASE PILT"/>
    <property type="match status" value="1"/>
</dbReference>
<evidence type="ECO:0000313" key="3">
    <source>
        <dbReference type="EMBL" id="MFC1852816.1"/>
    </source>
</evidence>
<feature type="domain" description="Bacterial type II secretion system protein E" evidence="2">
    <location>
        <begin position="4"/>
        <end position="254"/>
    </location>
</feature>
<keyword evidence="4" id="KW-1185">Reference proteome</keyword>
<dbReference type="Proteomes" id="UP001594351">
    <property type="component" value="Unassembled WGS sequence"/>
</dbReference>
<dbReference type="SUPFAM" id="SSF52540">
    <property type="entry name" value="P-loop containing nucleoside triphosphate hydrolases"/>
    <property type="match status" value="1"/>
</dbReference>
<organism evidence="3 4">
    <name type="scientific">candidate division CSSED10-310 bacterium</name>
    <dbReference type="NCBI Taxonomy" id="2855610"/>
    <lineage>
        <taxon>Bacteria</taxon>
        <taxon>Bacteria division CSSED10-310</taxon>
    </lineage>
</organism>
<sequence>RDCVFIEEKEKMTMVNREFASNSQLARVIQRIVRLGGARVGLDNPIAEVAIDDDIWVTAVLPPIAPLSPIITIQKSGSKEFSFDDLIDGQCMSRSIALFLRACIEGKRSIIVSGLTGSGRTTLLNTLIDSVPVDERIIVIEDRGELKLSHPNSCILRPRYSLKSGVDELSSKLMLLTALRMRPDRIILSDCRGDETFDFLQTMSSGHKGCLTTCHASSPADLISRLETLISLSKETLSPRAMKHLIFKSVDLIVHMEQMSDRSRKISRITELTGMEGEVITRSDIFHFRQLGTDDRGNIDGIFEPTGIVPSFYQELTQMGVEIPRDIF</sequence>
<dbReference type="InterPro" id="IPR050921">
    <property type="entry name" value="T4SS_GSP_E_ATPase"/>
</dbReference>
<gene>
    <name evidence="3" type="ORF">ACFL27_21675</name>
</gene>